<dbReference type="PANTHER" id="PTHR43877">
    <property type="entry name" value="AMINOALKYLPHOSPHONATE N-ACETYLTRANSFERASE-RELATED-RELATED"/>
    <property type="match status" value="1"/>
</dbReference>
<dbReference type="Gene3D" id="3.40.630.30">
    <property type="match status" value="1"/>
</dbReference>
<dbReference type="EMBL" id="JAUSVX010000029">
    <property type="protein sequence ID" value="MDQ0475066.1"/>
    <property type="molecule type" value="Genomic_DNA"/>
</dbReference>
<sequence>MDSPVDISVMPAEALAGHVRELGALLHACVQAGASIGFILPFSIAEGEAFWTRAVLPAVAGGGRVLLVARCGGRIAGSAQLDTDMPANQPHRAEARKLLVHPDFRRRGIARALMTELERLARRRGRSLITLDTRTGDNAEPLYASMGYETAGVIPGYCRDTFVDQLDSTTLMYKAL</sequence>
<dbReference type="PROSITE" id="PS51186">
    <property type="entry name" value="GNAT"/>
    <property type="match status" value="1"/>
</dbReference>
<dbReference type="CDD" id="cd04301">
    <property type="entry name" value="NAT_SF"/>
    <property type="match status" value="1"/>
</dbReference>
<dbReference type="InterPro" id="IPR050832">
    <property type="entry name" value="Bact_Acetyltransf"/>
</dbReference>
<keyword evidence="5" id="KW-1185">Reference proteome</keyword>
<reference evidence="4 5" key="1">
    <citation type="submission" date="2023-07" db="EMBL/GenBank/DDBJ databases">
        <title>Genomic Encyclopedia of Type Strains, Phase IV (KMG-IV): sequencing the most valuable type-strain genomes for metagenomic binning, comparative biology and taxonomic classification.</title>
        <authorList>
            <person name="Goeker M."/>
        </authorList>
    </citation>
    <scope>NUCLEOTIDE SEQUENCE [LARGE SCALE GENOMIC DNA]</scope>
    <source>
        <strain evidence="4 5">DSM 19619</strain>
    </source>
</reference>
<dbReference type="SUPFAM" id="SSF55729">
    <property type="entry name" value="Acyl-CoA N-acyltransferases (Nat)"/>
    <property type="match status" value="1"/>
</dbReference>
<keyword evidence="2" id="KW-0012">Acyltransferase</keyword>
<protein>
    <submittedName>
        <fullName evidence="4">Ribosomal protein S18 acetylase RimI-like enzyme</fullName>
    </submittedName>
</protein>
<evidence type="ECO:0000256" key="1">
    <source>
        <dbReference type="ARBA" id="ARBA00022679"/>
    </source>
</evidence>
<dbReference type="Proteomes" id="UP001242480">
    <property type="component" value="Unassembled WGS sequence"/>
</dbReference>
<evidence type="ECO:0000313" key="4">
    <source>
        <dbReference type="EMBL" id="MDQ0475066.1"/>
    </source>
</evidence>
<feature type="domain" description="N-acetyltransferase" evidence="3">
    <location>
        <begin position="5"/>
        <end position="176"/>
    </location>
</feature>
<gene>
    <name evidence="4" type="ORF">QO011_008108</name>
</gene>
<proteinExistence type="predicted"/>
<organism evidence="4 5">
    <name type="scientific">Labrys wisconsinensis</name>
    <dbReference type="NCBI Taxonomy" id="425677"/>
    <lineage>
        <taxon>Bacteria</taxon>
        <taxon>Pseudomonadati</taxon>
        <taxon>Pseudomonadota</taxon>
        <taxon>Alphaproteobacteria</taxon>
        <taxon>Hyphomicrobiales</taxon>
        <taxon>Xanthobacteraceae</taxon>
        <taxon>Labrys</taxon>
    </lineage>
</organism>
<keyword evidence="1" id="KW-0808">Transferase</keyword>
<dbReference type="InterPro" id="IPR016181">
    <property type="entry name" value="Acyl_CoA_acyltransferase"/>
</dbReference>
<dbReference type="PANTHER" id="PTHR43877:SF1">
    <property type="entry name" value="ACETYLTRANSFERASE"/>
    <property type="match status" value="1"/>
</dbReference>
<evidence type="ECO:0000313" key="5">
    <source>
        <dbReference type="Proteomes" id="UP001242480"/>
    </source>
</evidence>
<dbReference type="InterPro" id="IPR000182">
    <property type="entry name" value="GNAT_dom"/>
</dbReference>
<accession>A0ABU0JNI9</accession>
<evidence type="ECO:0000259" key="3">
    <source>
        <dbReference type="PROSITE" id="PS51186"/>
    </source>
</evidence>
<dbReference type="Pfam" id="PF00583">
    <property type="entry name" value="Acetyltransf_1"/>
    <property type="match status" value="1"/>
</dbReference>
<dbReference type="RefSeq" id="WP_307285744.1">
    <property type="nucleotide sequence ID" value="NZ_JAUSVX010000029.1"/>
</dbReference>
<comment type="caution">
    <text evidence="4">The sequence shown here is derived from an EMBL/GenBank/DDBJ whole genome shotgun (WGS) entry which is preliminary data.</text>
</comment>
<evidence type="ECO:0000256" key="2">
    <source>
        <dbReference type="ARBA" id="ARBA00023315"/>
    </source>
</evidence>
<name>A0ABU0JNI9_9HYPH</name>